<keyword evidence="1" id="KW-0812">Transmembrane</keyword>
<sequence>MSKGLSTVSGICLAVAAVLQGISILLPWWGMKFIAPQYPEGLDIVVYPYKLEGRIDIINGLNHYIGMKEFSAATFHELDYLPYVIGAMAILTLIAAIVRKKGILYVLIGLFVIGGTLGIYDMLHWLRSFGTELDPHAPIKISPFIPPIIGENRIANFITYSYFSYGSFLIGAAFLLVLLSLWKERKL</sequence>
<organism evidence="2 4">
    <name type="scientific">Aneurinibacillus migulanus</name>
    <name type="common">Bacillus migulanus</name>
    <dbReference type="NCBI Taxonomy" id="47500"/>
    <lineage>
        <taxon>Bacteria</taxon>
        <taxon>Bacillati</taxon>
        <taxon>Bacillota</taxon>
        <taxon>Bacilli</taxon>
        <taxon>Bacillales</taxon>
        <taxon>Paenibacillaceae</taxon>
        <taxon>Aneurinibacillus group</taxon>
        <taxon>Aneurinibacillus</taxon>
    </lineage>
</organism>
<feature type="transmembrane region" description="Helical" evidence="1">
    <location>
        <begin position="7"/>
        <end position="29"/>
    </location>
</feature>
<keyword evidence="1" id="KW-1133">Transmembrane helix</keyword>
<dbReference type="RefSeq" id="WP_043066777.1">
    <property type="nucleotide sequence ID" value="NZ_BJOA01000305.1"/>
</dbReference>
<dbReference type="Proteomes" id="UP000037269">
    <property type="component" value="Unassembled WGS sequence"/>
</dbReference>
<accession>A0A0D1Y433</accession>
<dbReference type="AlphaFoldDB" id="A0A0D1Y433"/>
<keyword evidence="4" id="KW-1185">Reference proteome</keyword>
<evidence type="ECO:0000313" key="5">
    <source>
        <dbReference type="Proteomes" id="UP000182836"/>
    </source>
</evidence>
<keyword evidence="1" id="KW-0472">Membrane</keyword>
<evidence type="ECO:0000313" key="4">
    <source>
        <dbReference type="Proteomes" id="UP000037269"/>
    </source>
</evidence>
<dbReference type="STRING" id="47500.AF333_22000"/>
<dbReference type="PATRIC" id="fig|47500.8.peg.888"/>
<protein>
    <submittedName>
        <fullName evidence="2">Membrane protein</fullName>
    </submittedName>
</protein>
<evidence type="ECO:0000256" key="1">
    <source>
        <dbReference type="SAM" id="Phobius"/>
    </source>
</evidence>
<feature type="transmembrane region" description="Helical" evidence="1">
    <location>
        <begin position="103"/>
        <end position="123"/>
    </location>
</feature>
<gene>
    <name evidence="2" type="ORF">AF333_22000</name>
    <name evidence="3" type="ORF">SAMN04487909_1163</name>
</gene>
<dbReference type="Proteomes" id="UP000182836">
    <property type="component" value="Unassembled WGS sequence"/>
</dbReference>
<evidence type="ECO:0000313" key="2">
    <source>
        <dbReference type="EMBL" id="KON97710.1"/>
    </source>
</evidence>
<reference evidence="2 4" key="1">
    <citation type="submission" date="2015-07" db="EMBL/GenBank/DDBJ databases">
        <title>Fjat-14205 dsm 2895.</title>
        <authorList>
            <person name="Liu B."/>
            <person name="Wang J."/>
            <person name="Zhu Y."/>
            <person name="Liu G."/>
            <person name="Chen Q."/>
            <person name="Chen Z."/>
            <person name="Lan J."/>
            <person name="Che J."/>
            <person name="Ge C."/>
            <person name="Shi H."/>
            <person name="Pan Z."/>
            <person name="Liu X."/>
        </authorList>
    </citation>
    <scope>NUCLEOTIDE SEQUENCE [LARGE SCALE GENOMIC DNA]</scope>
    <source>
        <strain evidence="2 4">DSM 2895</strain>
    </source>
</reference>
<dbReference type="EMBL" id="LGUG01000004">
    <property type="protein sequence ID" value="KON97710.1"/>
    <property type="molecule type" value="Genomic_DNA"/>
</dbReference>
<proteinExistence type="predicted"/>
<dbReference type="OrthoDB" id="9809859at2"/>
<feature type="transmembrane region" description="Helical" evidence="1">
    <location>
        <begin position="162"/>
        <end position="182"/>
    </location>
</feature>
<reference evidence="3 5" key="2">
    <citation type="submission" date="2016-10" db="EMBL/GenBank/DDBJ databases">
        <authorList>
            <person name="de Groot N.N."/>
        </authorList>
    </citation>
    <scope>NUCLEOTIDE SEQUENCE [LARGE SCALE GENOMIC DNA]</scope>
    <source>
        <strain evidence="3 5">DSM 2895</strain>
    </source>
</reference>
<name>A0A0D1Y433_ANEMI</name>
<feature type="transmembrane region" description="Helical" evidence="1">
    <location>
        <begin position="80"/>
        <end position="98"/>
    </location>
</feature>
<dbReference type="GeneID" id="42307814"/>
<dbReference type="EMBL" id="FNED01000016">
    <property type="protein sequence ID" value="SDJ34037.1"/>
    <property type="molecule type" value="Genomic_DNA"/>
</dbReference>
<evidence type="ECO:0000313" key="3">
    <source>
        <dbReference type="EMBL" id="SDJ34037.1"/>
    </source>
</evidence>